<feature type="compositionally biased region" description="Low complexity" evidence="1">
    <location>
        <begin position="7"/>
        <end position="23"/>
    </location>
</feature>
<accession>A0A835XYN4</accession>
<gene>
    <name evidence="2" type="ORF">HYH03_009428</name>
</gene>
<feature type="region of interest" description="Disordered" evidence="1">
    <location>
        <begin position="109"/>
        <end position="128"/>
    </location>
</feature>
<dbReference type="EMBL" id="JAEHOE010000046">
    <property type="protein sequence ID" value="KAG2492179.1"/>
    <property type="molecule type" value="Genomic_DNA"/>
</dbReference>
<dbReference type="Proteomes" id="UP000612055">
    <property type="component" value="Unassembled WGS sequence"/>
</dbReference>
<feature type="compositionally biased region" description="Gly residues" evidence="1">
    <location>
        <begin position="115"/>
        <end position="125"/>
    </location>
</feature>
<proteinExistence type="predicted"/>
<sequence>MPRRDAGGAASRAAGSAAGAARSRGSAAASLLPASLRTALQQLPRVAEELLGKQRGRPTDALGVLEKELDALPHHSPPHAVALAELLSTHPDSAKALLRLHAAALREGGDEEGAAAGGGSGGGTGKEVPALTARLGTVQRDQISSSVLALLHGCLPLPPSRHALTVLRFVRAMLRAQPLHALSRQLAAAASTLEGASESSSAAGGSGACAASGPAVEEARASSLRPMEHLYVFTFLLLRDESYAGVLFPKGGAGAPTHIAPPPELAAAVASERAAGVEELARGLAESGILEHAARVLLLLQARGPHAVQPFKADGITMPTDIVHILTYINWNAGRRGLIPDGANRACAPCVSPAAAAHIRSALSGRCVHTAVLVYGVGTLRLVDRGPTYGLPAALQTAGLAMCEPGQRSPSSVILDLLIHQLASRTALPPPGPCATVELALRVGRAVLGSLAAQRPAAAAWPGPADPMSISPPPRPAMPLSLDFQRGLQLAFAALHCGRELLPARDATPRQAARRVRWWELAVSTLVCGSVWKPRLEAAVMRKLIGLVVEPIRATWTDGRLDLDALPPEPPAEVAAALAGGLLRGLVQLNKHSICALNASEHTVLELLSACDRASPGCAGFIRFLVPLLAYGEPEQVGPFLRTFGVLGGLGEDQHLLAWFPCWQPMHEAAVYFLTAGEAALAPWPPKVMASQCLTQLRDMVRFASELWRPQGERRRVVARRYAPV</sequence>
<comment type="caution">
    <text evidence="2">The sequence shown here is derived from an EMBL/GenBank/DDBJ whole genome shotgun (WGS) entry which is preliminary data.</text>
</comment>
<evidence type="ECO:0000256" key="1">
    <source>
        <dbReference type="SAM" id="MobiDB-lite"/>
    </source>
</evidence>
<evidence type="ECO:0000313" key="3">
    <source>
        <dbReference type="Proteomes" id="UP000612055"/>
    </source>
</evidence>
<evidence type="ECO:0000313" key="2">
    <source>
        <dbReference type="EMBL" id="KAG2492179.1"/>
    </source>
</evidence>
<feature type="region of interest" description="Disordered" evidence="1">
    <location>
        <begin position="1"/>
        <end position="23"/>
    </location>
</feature>
<name>A0A835XYN4_9CHLO</name>
<organism evidence="2 3">
    <name type="scientific">Edaphochlamys debaryana</name>
    <dbReference type="NCBI Taxonomy" id="47281"/>
    <lineage>
        <taxon>Eukaryota</taxon>
        <taxon>Viridiplantae</taxon>
        <taxon>Chlorophyta</taxon>
        <taxon>core chlorophytes</taxon>
        <taxon>Chlorophyceae</taxon>
        <taxon>CS clade</taxon>
        <taxon>Chlamydomonadales</taxon>
        <taxon>Chlamydomonadales incertae sedis</taxon>
        <taxon>Edaphochlamys</taxon>
    </lineage>
</organism>
<dbReference type="AlphaFoldDB" id="A0A835XYN4"/>
<reference evidence="2" key="1">
    <citation type="journal article" date="2020" name="bioRxiv">
        <title>Comparative genomics of Chlamydomonas.</title>
        <authorList>
            <person name="Craig R.J."/>
            <person name="Hasan A.R."/>
            <person name="Ness R.W."/>
            <person name="Keightley P.D."/>
        </authorList>
    </citation>
    <scope>NUCLEOTIDE SEQUENCE</scope>
    <source>
        <strain evidence="2">CCAP 11/70</strain>
    </source>
</reference>
<protein>
    <submittedName>
        <fullName evidence="2">Uncharacterized protein</fullName>
    </submittedName>
</protein>
<keyword evidence="3" id="KW-1185">Reference proteome</keyword>